<dbReference type="Proteomes" id="UP000823935">
    <property type="component" value="Unassembled WGS sequence"/>
</dbReference>
<protein>
    <submittedName>
        <fullName evidence="2">MBL fold metallo-hydrolase</fullName>
    </submittedName>
</protein>
<sequence>MKLEKIKDKVWISSFEEERDRPAIGYVCGEKHCLAVDAGHSGKHVEEFYALLKEKQLPLPDLTVLTHWHWDHTFGMFAINGLSLAEKRTEKHLQKLRKDWDDGTEEEMKAMDEHIALEYQDQKMCVVGADVVFQEEIVLDLGGVRAECFHVESPHTDDSVLILLPEERILFFGDCISGEYPEWIVDINYMKLLIQKLEGLDFDTAIGGHWEPSSKKELLDSLKKENGLLSQ</sequence>
<dbReference type="SUPFAM" id="SSF56281">
    <property type="entry name" value="Metallo-hydrolase/oxidoreductase"/>
    <property type="match status" value="1"/>
</dbReference>
<dbReference type="InterPro" id="IPR050855">
    <property type="entry name" value="NDM-1-like"/>
</dbReference>
<reference evidence="2" key="1">
    <citation type="submission" date="2020-10" db="EMBL/GenBank/DDBJ databases">
        <authorList>
            <person name="Gilroy R."/>
        </authorList>
    </citation>
    <scope>NUCLEOTIDE SEQUENCE</scope>
    <source>
        <strain evidence="2">CHK190-19873</strain>
    </source>
</reference>
<reference evidence="2" key="2">
    <citation type="journal article" date="2021" name="PeerJ">
        <title>Extensive microbial diversity within the chicken gut microbiome revealed by metagenomics and culture.</title>
        <authorList>
            <person name="Gilroy R."/>
            <person name="Ravi A."/>
            <person name="Getino M."/>
            <person name="Pursley I."/>
            <person name="Horton D.L."/>
            <person name="Alikhan N.F."/>
            <person name="Baker D."/>
            <person name="Gharbi K."/>
            <person name="Hall N."/>
            <person name="Watson M."/>
            <person name="Adriaenssens E.M."/>
            <person name="Foster-Nyarko E."/>
            <person name="Jarju S."/>
            <person name="Secka A."/>
            <person name="Antonio M."/>
            <person name="Oren A."/>
            <person name="Chaudhuri R.R."/>
            <person name="La Ragione R."/>
            <person name="Hildebrand F."/>
            <person name="Pallen M.J."/>
        </authorList>
    </citation>
    <scope>NUCLEOTIDE SEQUENCE</scope>
    <source>
        <strain evidence="2">CHK190-19873</strain>
    </source>
</reference>
<organism evidence="2 3">
    <name type="scientific">Candidatus Limivivens intestinipullorum</name>
    <dbReference type="NCBI Taxonomy" id="2840858"/>
    <lineage>
        <taxon>Bacteria</taxon>
        <taxon>Bacillati</taxon>
        <taxon>Bacillota</taxon>
        <taxon>Clostridia</taxon>
        <taxon>Lachnospirales</taxon>
        <taxon>Lachnospiraceae</taxon>
        <taxon>Lachnospiraceae incertae sedis</taxon>
        <taxon>Candidatus Limivivens</taxon>
    </lineage>
</organism>
<dbReference type="PANTHER" id="PTHR42951:SF4">
    <property type="entry name" value="ACYL-COENZYME A THIOESTERASE MBLAC2"/>
    <property type="match status" value="1"/>
</dbReference>
<feature type="domain" description="Metallo-beta-lactamase" evidence="1">
    <location>
        <begin position="21"/>
        <end position="209"/>
    </location>
</feature>
<dbReference type="Pfam" id="PF00753">
    <property type="entry name" value="Lactamase_B"/>
    <property type="match status" value="1"/>
</dbReference>
<accession>A0A9D1ER42</accession>
<dbReference type="InterPro" id="IPR001279">
    <property type="entry name" value="Metallo-B-lactamas"/>
</dbReference>
<evidence type="ECO:0000313" key="2">
    <source>
        <dbReference type="EMBL" id="HIS30191.1"/>
    </source>
</evidence>
<comment type="caution">
    <text evidence="2">The sequence shown here is derived from an EMBL/GenBank/DDBJ whole genome shotgun (WGS) entry which is preliminary data.</text>
</comment>
<dbReference type="Gene3D" id="3.60.15.10">
    <property type="entry name" value="Ribonuclease Z/Hydroxyacylglutathione hydrolase-like"/>
    <property type="match status" value="1"/>
</dbReference>
<evidence type="ECO:0000313" key="3">
    <source>
        <dbReference type="Proteomes" id="UP000823935"/>
    </source>
</evidence>
<gene>
    <name evidence="2" type="ORF">IAB44_01360</name>
</gene>
<evidence type="ECO:0000259" key="1">
    <source>
        <dbReference type="SMART" id="SM00849"/>
    </source>
</evidence>
<dbReference type="AlphaFoldDB" id="A0A9D1ER42"/>
<dbReference type="PANTHER" id="PTHR42951">
    <property type="entry name" value="METALLO-BETA-LACTAMASE DOMAIN-CONTAINING"/>
    <property type="match status" value="1"/>
</dbReference>
<dbReference type="SMART" id="SM00849">
    <property type="entry name" value="Lactamase_B"/>
    <property type="match status" value="1"/>
</dbReference>
<dbReference type="InterPro" id="IPR036866">
    <property type="entry name" value="RibonucZ/Hydroxyglut_hydro"/>
</dbReference>
<dbReference type="EMBL" id="DVIQ01000007">
    <property type="protein sequence ID" value="HIS30191.1"/>
    <property type="molecule type" value="Genomic_DNA"/>
</dbReference>
<proteinExistence type="predicted"/>
<name>A0A9D1ER42_9FIRM</name>